<dbReference type="RefSeq" id="WP_179829390.1">
    <property type="nucleotide sequence ID" value="NZ_JACCFS010000001.1"/>
</dbReference>
<reference evidence="9 10" key="1">
    <citation type="submission" date="2020-07" db="EMBL/GenBank/DDBJ databases">
        <title>Sequencing the genomes of 1000 actinobacteria strains.</title>
        <authorList>
            <person name="Klenk H.-P."/>
        </authorList>
    </citation>
    <scope>NUCLEOTIDE SEQUENCE [LARGE SCALE GENOMIC DNA]</scope>
    <source>
        <strain evidence="9 10">DSM 44442</strain>
    </source>
</reference>
<proteinExistence type="predicted"/>
<feature type="transmembrane region" description="Helical" evidence="8">
    <location>
        <begin position="92"/>
        <end position="114"/>
    </location>
</feature>
<dbReference type="SUPFAM" id="SSF118215">
    <property type="entry name" value="Proton glutamate symport protein"/>
    <property type="match status" value="1"/>
</dbReference>
<dbReference type="PANTHER" id="PTHR42865:SF7">
    <property type="entry name" value="PROTON_GLUTAMATE-ASPARTATE SYMPORTER"/>
    <property type="match status" value="1"/>
</dbReference>
<keyword evidence="2" id="KW-0813">Transport</keyword>
<name>A0A7Z0JDP6_9ACTN</name>
<dbReference type="GO" id="GO:0005886">
    <property type="term" value="C:plasma membrane"/>
    <property type="evidence" value="ECO:0007669"/>
    <property type="project" value="UniProtKB-SubCell"/>
</dbReference>
<feature type="transmembrane region" description="Helical" evidence="8">
    <location>
        <begin position="156"/>
        <end position="174"/>
    </location>
</feature>
<keyword evidence="3" id="KW-1003">Cell membrane</keyword>
<evidence type="ECO:0000256" key="1">
    <source>
        <dbReference type="ARBA" id="ARBA00004651"/>
    </source>
</evidence>
<dbReference type="GO" id="GO:0015293">
    <property type="term" value="F:symporter activity"/>
    <property type="evidence" value="ECO:0007669"/>
    <property type="project" value="UniProtKB-KW"/>
</dbReference>
<keyword evidence="6 8" id="KW-0472">Membrane</keyword>
<dbReference type="PANTHER" id="PTHR42865">
    <property type="entry name" value="PROTON/GLUTAMATE-ASPARTATE SYMPORTER"/>
    <property type="match status" value="1"/>
</dbReference>
<evidence type="ECO:0000256" key="5">
    <source>
        <dbReference type="ARBA" id="ARBA00022989"/>
    </source>
</evidence>
<dbReference type="Proteomes" id="UP000572051">
    <property type="component" value="Unassembled WGS sequence"/>
</dbReference>
<evidence type="ECO:0000256" key="7">
    <source>
        <dbReference type="SAM" id="MobiDB-lite"/>
    </source>
</evidence>
<feature type="transmembrane region" description="Helical" evidence="8">
    <location>
        <begin position="239"/>
        <end position="263"/>
    </location>
</feature>
<keyword evidence="4 8" id="KW-0812">Transmembrane</keyword>
<feature type="region of interest" description="Disordered" evidence="7">
    <location>
        <begin position="413"/>
        <end position="450"/>
    </location>
</feature>
<dbReference type="AlphaFoldDB" id="A0A7Z0JDP6"/>
<evidence type="ECO:0000313" key="10">
    <source>
        <dbReference type="Proteomes" id="UP000572051"/>
    </source>
</evidence>
<dbReference type="InterPro" id="IPR001991">
    <property type="entry name" value="Na-dicarboxylate_symporter"/>
</dbReference>
<comment type="subcellular location">
    <subcellularLocation>
        <location evidence="1">Cell membrane</location>
        <topology evidence="1">Multi-pass membrane protein</topology>
    </subcellularLocation>
</comment>
<dbReference type="InterPro" id="IPR036458">
    <property type="entry name" value="Na:dicarbo_symporter_sf"/>
</dbReference>
<evidence type="ECO:0000256" key="3">
    <source>
        <dbReference type="ARBA" id="ARBA00022475"/>
    </source>
</evidence>
<gene>
    <name evidence="9" type="ORF">HNR10_006103</name>
</gene>
<sequence length="450" mass="46027">MDSTAAPRSLWRRYLDIPLIWKLAVALVAGVVVGLAINLSGGGAWALPVLDVLGQLFLRLLQMLVLPLVVTTLIAGVAAVSPQRLGRIGLKVFGLYLLTSAFAITVGLLLALAISPGTGLRMPGEAEEAAEVPAVSETLLNIVPANPFQALAEGNVLAVMFGAVVFGLALTFMLNSADERTRNLAVFLRRGVDGAVELVFKVIRGVLEYAPVGVFGLIALVLAETGLDAVRPLLELTGAVYLAILLQIVVYVLLLLLVGAGVGRFFSAAKDPMLTAFVTRSSSGTLPVTSRAAERMGVREGVYGFSLPLGATINMDGTAIYVGAATVFVANVAGVQLTLAQLATVVAVGVLASVGTAGVPGAGLLMLSMATTAVGLPMGPVALVAGIDAILDMGRTMCNVTGDLTVTRVVAGTEKGMLRPPDGPDDAEAADAPERDRAGAPPSEAGAGGS</sequence>
<comment type="caution">
    <text evidence="9">The sequence shown here is derived from an EMBL/GenBank/DDBJ whole genome shotgun (WGS) entry which is preliminary data.</text>
</comment>
<feature type="transmembrane region" description="Helical" evidence="8">
    <location>
        <begin position="319"/>
        <end position="352"/>
    </location>
</feature>
<evidence type="ECO:0000256" key="6">
    <source>
        <dbReference type="ARBA" id="ARBA00023136"/>
    </source>
</evidence>
<accession>A0A7Z0JDP6</accession>
<feature type="transmembrane region" description="Helical" evidence="8">
    <location>
        <begin position="60"/>
        <end position="80"/>
    </location>
</feature>
<organism evidence="9 10">
    <name type="scientific">Nocardiopsis aegyptia</name>
    <dbReference type="NCBI Taxonomy" id="220378"/>
    <lineage>
        <taxon>Bacteria</taxon>
        <taxon>Bacillati</taxon>
        <taxon>Actinomycetota</taxon>
        <taxon>Actinomycetes</taxon>
        <taxon>Streptosporangiales</taxon>
        <taxon>Nocardiopsidaceae</taxon>
        <taxon>Nocardiopsis</taxon>
    </lineage>
</organism>
<feature type="transmembrane region" description="Helical" evidence="8">
    <location>
        <begin position="364"/>
        <end position="387"/>
    </location>
</feature>
<feature type="transmembrane region" description="Helical" evidence="8">
    <location>
        <begin position="206"/>
        <end position="227"/>
    </location>
</feature>
<evidence type="ECO:0000256" key="2">
    <source>
        <dbReference type="ARBA" id="ARBA00022448"/>
    </source>
</evidence>
<evidence type="ECO:0000256" key="4">
    <source>
        <dbReference type="ARBA" id="ARBA00022692"/>
    </source>
</evidence>
<dbReference type="Gene3D" id="1.10.3860.10">
    <property type="entry name" value="Sodium:dicarboxylate symporter"/>
    <property type="match status" value="1"/>
</dbReference>
<protein>
    <submittedName>
        <fullName evidence="9">Na+/H+-dicarboxylate symporter</fullName>
    </submittedName>
</protein>
<evidence type="ECO:0000256" key="8">
    <source>
        <dbReference type="SAM" id="Phobius"/>
    </source>
</evidence>
<dbReference type="PRINTS" id="PR00173">
    <property type="entry name" value="EDTRNSPORT"/>
</dbReference>
<dbReference type="EMBL" id="JACCFS010000001">
    <property type="protein sequence ID" value="NYJ38222.1"/>
    <property type="molecule type" value="Genomic_DNA"/>
</dbReference>
<keyword evidence="10" id="KW-1185">Reference proteome</keyword>
<feature type="compositionally biased region" description="Low complexity" evidence="7">
    <location>
        <begin position="439"/>
        <end position="450"/>
    </location>
</feature>
<keyword evidence="5 8" id="KW-1133">Transmembrane helix</keyword>
<dbReference type="Pfam" id="PF00375">
    <property type="entry name" value="SDF"/>
    <property type="match status" value="1"/>
</dbReference>
<evidence type="ECO:0000313" key="9">
    <source>
        <dbReference type="EMBL" id="NYJ38222.1"/>
    </source>
</evidence>
<feature type="transmembrane region" description="Helical" evidence="8">
    <location>
        <begin position="20"/>
        <end position="40"/>
    </location>
</feature>